<comment type="caution">
    <text evidence="1">The sequence shown here is derived from an EMBL/GenBank/DDBJ whole genome shotgun (WGS) entry which is preliminary data.</text>
</comment>
<accession>A0A015N569</accession>
<keyword evidence="2" id="KW-1185">Reference proteome</keyword>
<dbReference type="OrthoDB" id="10315475at2759"/>
<reference evidence="1 2" key="1">
    <citation type="submission" date="2014-02" db="EMBL/GenBank/DDBJ databases">
        <title>Single nucleus genome sequencing reveals high similarity among nuclei of an endomycorrhizal fungus.</title>
        <authorList>
            <person name="Lin K."/>
            <person name="Geurts R."/>
            <person name="Zhang Z."/>
            <person name="Limpens E."/>
            <person name="Saunders D.G."/>
            <person name="Mu D."/>
            <person name="Pang E."/>
            <person name="Cao H."/>
            <person name="Cha H."/>
            <person name="Lin T."/>
            <person name="Zhou Q."/>
            <person name="Shang Y."/>
            <person name="Li Y."/>
            <person name="Ivanov S."/>
            <person name="Sharma T."/>
            <person name="Velzen R.V."/>
            <person name="Ruijter N.D."/>
            <person name="Aanen D.K."/>
            <person name="Win J."/>
            <person name="Kamoun S."/>
            <person name="Bisseling T."/>
            <person name="Huang S."/>
        </authorList>
    </citation>
    <scope>NUCLEOTIDE SEQUENCE [LARGE SCALE GENOMIC DNA]</scope>
    <source>
        <strain evidence="2">DAOM197198w</strain>
    </source>
</reference>
<organism evidence="1 2">
    <name type="scientific">Rhizophagus irregularis (strain DAOM 197198w)</name>
    <name type="common">Glomus intraradices</name>
    <dbReference type="NCBI Taxonomy" id="1432141"/>
    <lineage>
        <taxon>Eukaryota</taxon>
        <taxon>Fungi</taxon>
        <taxon>Fungi incertae sedis</taxon>
        <taxon>Mucoromycota</taxon>
        <taxon>Glomeromycotina</taxon>
        <taxon>Glomeromycetes</taxon>
        <taxon>Glomerales</taxon>
        <taxon>Glomeraceae</taxon>
        <taxon>Rhizophagus</taxon>
    </lineage>
</organism>
<dbReference type="EMBL" id="JEMT01013038">
    <property type="protein sequence ID" value="EXX74278.1"/>
    <property type="molecule type" value="Genomic_DNA"/>
</dbReference>
<protein>
    <recommendedName>
        <fullName evidence="3">DNase I-like protein</fullName>
    </recommendedName>
</protein>
<evidence type="ECO:0000313" key="1">
    <source>
        <dbReference type="EMBL" id="EXX74278.1"/>
    </source>
</evidence>
<dbReference type="AlphaFoldDB" id="A0A015N569"/>
<proteinExistence type="predicted"/>
<dbReference type="Proteomes" id="UP000022910">
    <property type="component" value="Unassembled WGS sequence"/>
</dbReference>
<evidence type="ECO:0000313" key="2">
    <source>
        <dbReference type="Proteomes" id="UP000022910"/>
    </source>
</evidence>
<gene>
    <name evidence="1" type="ORF">RirG_052600</name>
</gene>
<sequence length="468" mass="55224">MKDSMFLELNIAAHNINGIASVLSIQKLHNLLEFINENSIDIMAISETNIDYRQEYFINQDIKSKVYSIIFSERDQKTKGSGTALVIHNRWMKHYYSVVRISPYIIIAKFLFVQREIWVWSIYAAPNDQDMRKSLIEELKMVMEGHNRSVHNTVVLHVVLGDFNDMINNKIDRSPSTRQPGSQFLIQLSQLGLYDVCRVLYPDAELFTHEKWDKNKNRSASISKSRIDQIWITYEPDVIPVEFLVHSSQMTTNSHHSIISTTLNISGFIRNNFRHCVPDQLQDPDLHQDKRIVDISKMTNVQWKNFTETLDREIEAWDFQQLIEEVNYEIQLGDEKNTDGDRTMNIELPMKLVKYPGSHNTRHKLSFADKTMRHTTRLGSLIRKICKDQDFIAAKDAHWIDYRLNRFNKYNDDYKRKEYDKFIDKYEEIIIPTHSLFSNTWINIVKDVVKKRVKIDKNYLQAQRLSKI</sequence>
<dbReference type="SUPFAM" id="SSF56219">
    <property type="entry name" value="DNase I-like"/>
    <property type="match status" value="1"/>
</dbReference>
<dbReference type="InterPro" id="IPR036691">
    <property type="entry name" value="Endo/exonu/phosph_ase_sf"/>
</dbReference>
<dbReference type="Gene3D" id="3.60.10.10">
    <property type="entry name" value="Endonuclease/exonuclease/phosphatase"/>
    <property type="match status" value="1"/>
</dbReference>
<evidence type="ECO:0008006" key="3">
    <source>
        <dbReference type="Google" id="ProtNLM"/>
    </source>
</evidence>
<dbReference type="HOGENOM" id="CLU_037545_0_0_1"/>
<name>A0A015N569_RHIIW</name>